<dbReference type="Proteomes" id="UP000075420">
    <property type="component" value="Unassembled WGS sequence"/>
</dbReference>
<evidence type="ECO:0000259" key="6">
    <source>
        <dbReference type="PROSITE" id="PS50045"/>
    </source>
</evidence>
<dbReference type="PANTHER" id="PTHR32071">
    <property type="entry name" value="TRANSCRIPTIONAL REGULATORY PROTEIN"/>
    <property type="match status" value="1"/>
</dbReference>
<reference evidence="7 8" key="1">
    <citation type="submission" date="2014-02" db="EMBL/GenBank/DDBJ databases">
        <title>The small core and large imbalanced accessory genome model reveals a collaborative survival strategy of Sorangium cellulosum strains in nature.</title>
        <authorList>
            <person name="Han K."/>
            <person name="Peng R."/>
            <person name="Blom J."/>
            <person name="Li Y.-Z."/>
        </authorList>
    </citation>
    <scope>NUCLEOTIDE SEQUENCE [LARGE SCALE GENOMIC DNA]</scope>
    <source>
        <strain evidence="7 8">So0157-25</strain>
    </source>
</reference>
<dbReference type="PANTHER" id="PTHR32071:SF14">
    <property type="entry name" value="TRANSCRIPTIONAL REGULATORY PROTEIN RTCR"/>
    <property type="match status" value="1"/>
</dbReference>
<dbReference type="Gene3D" id="3.40.50.300">
    <property type="entry name" value="P-loop containing nucleotide triphosphate hydrolases"/>
    <property type="match status" value="1"/>
</dbReference>
<comment type="caution">
    <text evidence="7">The sequence shown here is derived from an EMBL/GenBank/DDBJ whole genome shotgun (WGS) entry which is preliminary data.</text>
</comment>
<dbReference type="InterPro" id="IPR058031">
    <property type="entry name" value="AAA_lid_NorR"/>
</dbReference>
<dbReference type="InterPro" id="IPR003593">
    <property type="entry name" value="AAA+_ATPase"/>
</dbReference>
<feature type="domain" description="Sigma-54 factor interaction" evidence="6">
    <location>
        <begin position="216"/>
        <end position="448"/>
    </location>
</feature>
<keyword evidence="4" id="KW-0238">DNA-binding</keyword>
<dbReference type="SMART" id="SM00382">
    <property type="entry name" value="AAA"/>
    <property type="match status" value="1"/>
</dbReference>
<dbReference type="Gene3D" id="1.10.8.60">
    <property type="match status" value="1"/>
</dbReference>
<proteinExistence type="predicted"/>
<keyword evidence="1" id="KW-0547">Nucleotide-binding</keyword>
<evidence type="ECO:0000256" key="3">
    <source>
        <dbReference type="ARBA" id="ARBA00023015"/>
    </source>
</evidence>
<name>A0A150PB26_SORCE</name>
<dbReference type="InterPro" id="IPR025943">
    <property type="entry name" value="Sigma_54_int_dom_ATP-bd_2"/>
</dbReference>
<evidence type="ECO:0000256" key="5">
    <source>
        <dbReference type="ARBA" id="ARBA00023163"/>
    </source>
</evidence>
<evidence type="ECO:0000256" key="1">
    <source>
        <dbReference type="ARBA" id="ARBA00022741"/>
    </source>
</evidence>
<evidence type="ECO:0000256" key="4">
    <source>
        <dbReference type="ARBA" id="ARBA00023125"/>
    </source>
</evidence>
<dbReference type="EMBL" id="JELY01002353">
    <property type="protein sequence ID" value="KYF52850.1"/>
    <property type="molecule type" value="Genomic_DNA"/>
</dbReference>
<dbReference type="InterPro" id="IPR002078">
    <property type="entry name" value="Sigma_54_int"/>
</dbReference>
<dbReference type="GO" id="GO:0005524">
    <property type="term" value="F:ATP binding"/>
    <property type="evidence" value="ECO:0007669"/>
    <property type="project" value="UniProtKB-KW"/>
</dbReference>
<dbReference type="AlphaFoldDB" id="A0A150PB26"/>
<dbReference type="InterPro" id="IPR025944">
    <property type="entry name" value="Sigma_54_int_dom_CS"/>
</dbReference>
<evidence type="ECO:0000313" key="8">
    <source>
        <dbReference type="Proteomes" id="UP000075420"/>
    </source>
</evidence>
<keyword evidence="3" id="KW-0805">Transcription regulation</keyword>
<gene>
    <name evidence="7" type="ORF">BE08_08295</name>
</gene>
<dbReference type="Pfam" id="PF25601">
    <property type="entry name" value="AAA_lid_14"/>
    <property type="match status" value="1"/>
</dbReference>
<dbReference type="PROSITE" id="PS00688">
    <property type="entry name" value="SIGMA54_INTERACT_3"/>
    <property type="match status" value="1"/>
</dbReference>
<evidence type="ECO:0000313" key="7">
    <source>
        <dbReference type="EMBL" id="KYF52850.1"/>
    </source>
</evidence>
<protein>
    <submittedName>
        <fullName evidence="7">AAA family ATPase</fullName>
    </submittedName>
</protein>
<accession>A0A150PB26</accession>
<dbReference type="InterPro" id="IPR027417">
    <property type="entry name" value="P-loop_NTPase"/>
</dbReference>
<keyword evidence="5" id="KW-0804">Transcription</keyword>
<evidence type="ECO:0000256" key="2">
    <source>
        <dbReference type="ARBA" id="ARBA00022840"/>
    </source>
</evidence>
<dbReference type="Pfam" id="PF00158">
    <property type="entry name" value="Sigma54_activat"/>
    <property type="match status" value="1"/>
</dbReference>
<dbReference type="PROSITE" id="PS00676">
    <property type="entry name" value="SIGMA54_INTERACT_2"/>
    <property type="match status" value="1"/>
</dbReference>
<organism evidence="7 8">
    <name type="scientific">Sorangium cellulosum</name>
    <name type="common">Polyangium cellulosum</name>
    <dbReference type="NCBI Taxonomy" id="56"/>
    <lineage>
        <taxon>Bacteria</taxon>
        <taxon>Pseudomonadati</taxon>
        <taxon>Myxococcota</taxon>
        <taxon>Polyangia</taxon>
        <taxon>Polyangiales</taxon>
        <taxon>Polyangiaceae</taxon>
        <taxon>Sorangium</taxon>
    </lineage>
</organism>
<sequence length="585" mass="64178">MTVARDEIFTSLVPCLVSATYFDEAATAVLQAMFACVEEAIAESPFAGRARILRGVVHLRPEGSYQRLFGIDRASGARIEGTGYLTSGSVWSWIEKHRCSVSIDVQRASLRSWMPDGAIELRDPSEAAGMPGDATRKRMLDRDATHVHVVPLRAPGGSVDGMITLEASSRGAVGRELPWAECHEGLEILASIAGAFIAARALPLRSDEPASPDEFLPVVGQSTAHLVELLRAFAPRDDTILITGPTGAGKSRLARWCHEHSQRRGQPFESLDLLGVPEDLQMAELFGWKRGAFTGAVKDNPGAVARAAKGTLFLDEIDKLSLKAQAGLLRFIEERAYRMLGDDGAGERRADARLLVGTNADLRAAVRAGRFREDLYYRINVLPVRLLPLAERLDELPRWADYMLNRRHQEADGKGTARFEPEAMKLLVSAPWPGNLRQLDNIVRRTYALQLAGQSGLGGDLVIQRRHVERALTFDTDAEPSALVKLLWRAALSFVNEAERRRGGGAPLPLEATDAFRGMVLGAAVQRTGGRDDAFTLLGQEPLLKNRNHHRTLRRELSRVREVLDLLGGEADPDLLAVLDADKEP</sequence>
<dbReference type="GO" id="GO:0006355">
    <property type="term" value="P:regulation of DNA-templated transcription"/>
    <property type="evidence" value="ECO:0007669"/>
    <property type="project" value="InterPro"/>
</dbReference>
<dbReference type="SUPFAM" id="SSF52540">
    <property type="entry name" value="P-loop containing nucleoside triphosphate hydrolases"/>
    <property type="match status" value="1"/>
</dbReference>
<dbReference type="GO" id="GO:0003677">
    <property type="term" value="F:DNA binding"/>
    <property type="evidence" value="ECO:0007669"/>
    <property type="project" value="UniProtKB-KW"/>
</dbReference>
<dbReference type="CDD" id="cd00009">
    <property type="entry name" value="AAA"/>
    <property type="match status" value="1"/>
</dbReference>
<dbReference type="PROSITE" id="PS50045">
    <property type="entry name" value="SIGMA54_INTERACT_4"/>
    <property type="match status" value="1"/>
</dbReference>
<keyword evidence="2" id="KW-0067">ATP-binding</keyword>